<dbReference type="AlphaFoldDB" id="A0A4Y2C087"/>
<proteinExistence type="predicted"/>
<keyword evidence="2" id="KW-1185">Reference proteome</keyword>
<evidence type="ECO:0000313" key="2">
    <source>
        <dbReference type="Proteomes" id="UP000499080"/>
    </source>
</evidence>
<evidence type="ECO:0000313" key="1">
    <source>
        <dbReference type="EMBL" id="GBL97880.1"/>
    </source>
</evidence>
<name>A0A4Y2C087_ARAVE</name>
<protein>
    <submittedName>
        <fullName evidence="1">Uncharacterized protein</fullName>
    </submittedName>
</protein>
<organism evidence="1 2">
    <name type="scientific">Araneus ventricosus</name>
    <name type="common">Orbweaver spider</name>
    <name type="synonym">Epeira ventricosa</name>
    <dbReference type="NCBI Taxonomy" id="182803"/>
    <lineage>
        <taxon>Eukaryota</taxon>
        <taxon>Metazoa</taxon>
        <taxon>Ecdysozoa</taxon>
        <taxon>Arthropoda</taxon>
        <taxon>Chelicerata</taxon>
        <taxon>Arachnida</taxon>
        <taxon>Araneae</taxon>
        <taxon>Araneomorphae</taxon>
        <taxon>Entelegynae</taxon>
        <taxon>Araneoidea</taxon>
        <taxon>Araneidae</taxon>
        <taxon>Araneus</taxon>
    </lineage>
</organism>
<dbReference type="PANTHER" id="PTHR46409:SF1">
    <property type="entry name" value="HTH PSQ-TYPE DOMAIN-CONTAINING PROTEIN"/>
    <property type="match status" value="1"/>
</dbReference>
<accession>A0A4Y2C087</accession>
<dbReference type="OrthoDB" id="6617942at2759"/>
<dbReference type="Proteomes" id="UP000499080">
    <property type="component" value="Unassembled WGS sequence"/>
</dbReference>
<dbReference type="EMBL" id="BGPR01000134">
    <property type="protein sequence ID" value="GBL97880.1"/>
    <property type="molecule type" value="Genomic_DNA"/>
</dbReference>
<gene>
    <name evidence="1" type="ORF">AVEN_126996_1</name>
</gene>
<sequence>MPFGCRNGFRYGGMGQCSVWFAIEISVEYGLKHIFKIVQYTTHLSDDMKWIIYPVIEIKAFFCHPENMFLDMVVDQRQNIRESGYRRILKARTQNQKVKTARTFKTPSINLDVTDYSELIDWTKCRLSSPPMMEGLTTQSISSVFQNKSLPVFDFLNFPCLTQTVERCVKLVTESPEKV</sequence>
<reference evidence="1 2" key="1">
    <citation type="journal article" date="2019" name="Sci. Rep.">
        <title>Orb-weaving spider Araneus ventricosus genome elucidates the spidroin gene catalogue.</title>
        <authorList>
            <person name="Kono N."/>
            <person name="Nakamura H."/>
            <person name="Ohtoshi R."/>
            <person name="Moran D.A.P."/>
            <person name="Shinohara A."/>
            <person name="Yoshida Y."/>
            <person name="Fujiwara M."/>
            <person name="Mori M."/>
            <person name="Tomita M."/>
            <person name="Arakawa K."/>
        </authorList>
    </citation>
    <scope>NUCLEOTIDE SEQUENCE [LARGE SCALE GENOMIC DNA]</scope>
</reference>
<comment type="caution">
    <text evidence="1">The sequence shown here is derived from an EMBL/GenBank/DDBJ whole genome shotgun (WGS) entry which is preliminary data.</text>
</comment>
<dbReference type="PANTHER" id="PTHR46409">
    <property type="entry name" value="HTH PSQ-TYPE DOMAIN-CONTAINING PROTEIN"/>
    <property type="match status" value="1"/>
</dbReference>